<evidence type="ECO:0000313" key="4">
    <source>
        <dbReference type="Proteomes" id="UP000199340"/>
    </source>
</evidence>
<dbReference type="NCBIfam" id="TIGR03370">
    <property type="entry name" value="VPLPA-CTERM"/>
    <property type="match status" value="1"/>
</dbReference>
<keyword evidence="1" id="KW-0472">Membrane</keyword>
<dbReference type="Proteomes" id="UP000199340">
    <property type="component" value="Unassembled WGS sequence"/>
</dbReference>
<keyword evidence="1" id="KW-1133">Transmembrane helix</keyword>
<protein>
    <submittedName>
        <fullName evidence="3">VPLPA-CTERM protein sorting domain-containing protein</fullName>
    </submittedName>
</protein>
<evidence type="ECO:0000256" key="2">
    <source>
        <dbReference type="SAM" id="SignalP"/>
    </source>
</evidence>
<reference evidence="3 4" key="1">
    <citation type="submission" date="2016-10" db="EMBL/GenBank/DDBJ databases">
        <authorList>
            <person name="de Groot N.N."/>
        </authorList>
    </citation>
    <scope>NUCLEOTIDE SEQUENCE [LARGE SCALE GENOMIC DNA]</scope>
    <source>
        <strain evidence="3 4">DSM 28010</strain>
    </source>
</reference>
<organism evidence="3 4">
    <name type="scientific">Lutimaribacter saemankumensis</name>
    <dbReference type="NCBI Taxonomy" id="490829"/>
    <lineage>
        <taxon>Bacteria</taxon>
        <taxon>Pseudomonadati</taxon>
        <taxon>Pseudomonadota</taxon>
        <taxon>Alphaproteobacteria</taxon>
        <taxon>Rhodobacterales</taxon>
        <taxon>Roseobacteraceae</taxon>
        <taxon>Lutimaribacter</taxon>
    </lineage>
</organism>
<feature type="signal peptide" evidence="2">
    <location>
        <begin position="1"/>
        <end position="23"/>
    </location>
</feature>
<gene>
    <name evidence="3" type="ORF">SAMN05421850_101953</name>
</gene>
<sequence length="191" mass="19313">MRFAKFFAAAAAAAFVSTASAQAATFKVEFSGTNGSQFANGQWFWDSDAVGASSDQTNVTLADTGISGFSATIGFGTTSESFDTISFASGFSAGSFDLSLTNGTSDIVNAGTCLQDAGGNGACPWGNPSAILFVNGNGSIGFVLNGVGANVPVSYEVSKVIAPIPLPAGAPLLLTGIAGFAWLRRRKAKKA</sequence>
<evidence type="ECO:0000256" key="1">
    <source>
        <dbReference type="SAM" id="Phobius"/>
    </source>
</evidence>
<dbReference type="InterPro" id="IPR022472">
    <property type="entry name" value="VPLPA-CTERM"/>
</dbReference>
<proteinExistence type="predicted"/>
<keyword evidence="2" id="KW-0732">Signal</keyword>
<evidence type="ECO:0000313" key="3">
    <source>
        <dbReference type="EMBL" id="SDI19223.1"/>
    </source>
</evidence>
<dbReference type="AlphaFoldDB" id="A0A1G8IK09"/>
<dbReference type="RefSeq" id="WP_139170470.1">
    <property type="nucleotide sequence ID" value="NZ_FNEB01000001.1"/>
</dbReference>
<keyword evidence="1" id="KW-0812">Transmembrane</keyword>
<name>A0A1G8IK09_9RHOB</name>
<keyword evidence="4" id="KW-1185">Reference proteome</keyword>
<feature type="chain" id="PRO_5011574788" evidence="2">
    <location>
        <begin position="24"/>
        <end position="191"/>
    </location>
</feature>
<dbReference type="EMBL" id="FNEB01000001">
    <property type="protein sequence ID" value="SDI19223.1"/>
    <property type="molecule type" value="Genomic_DNA"/>
</dbReference>
<accession>A0A1G8IK09</accession>
<feature type="transmembrane region" description="Helical" evidence="1">
    <location>
        <begin position="164"/>
        <end position="183"/>
    </location>
</feature>